<comment type="catalytic activity">
    <reaction evidence="6">
        <text>adenosine + H2O + H(+) = inosine + NH4(+)</text>
        <dbReference type="Rhea" id="RHEA:24408"/>
        <dbReference type="ChEBI" id="CHEBI:15377"/>
        <dbReference type="ChEBI" id="CHEBI:15378"/>
        <dbReference type="ChEBI" id="CHEBI:16335"/>
        <dbReference type="ChEBI" id="CHEBI:17596"/>
        <dbReference type="ChEBI" id="CHEBI:28938"/>
        <dbReference type="EC" id="3.5.4.4"/>
    </reaction>
    <physiologicalReaction direction="left-to-right" evidence="6">
        <dbReference type="Rhea" id="RHEA:24409"/>
    </physiologicalReaction>
</comment>
<evidence type="ECO:0000256" key="4">
    <source>
        <dbReference type="ARBA" id="ARBA00022723"/>
    </source>
</evidence>
<dbReference type="Pfam" id="PF02578">
    <property type="entry name" value="Cu-oxidase_4"/>
    <property type="match status" value="1"/>
</dbReference>
<comment type="similarity">
    <text evidence="2">Belongs to the purine nucleoside phosphorylase YfiH/LACC1 family.</text>
</comment>
<evidence type="ECO:0000256" key="2">
    <source>
        <dbReference type="ARBA" id="ARBA00007353"/>
    </source>
</evidence>
<dbReference type="GO" id="GO:0017061">
    <property type="term" value="F:S-methyl-5-thioadenosine phosphorylase activity"/>
    <property type="evidence" value="ECO:0007669"/>
    <property type="project" value="UniProtKB-EC"/>
</dbReference>
<proteinExistence type="inferred from homology"/>
<dbReference type="RefSeq" id="WP_049149352.1">
    <property type="nucleotide sequence ID" value="NZ_CP034662.1"/>
</dbReference>
<dbReference type="PANTHER" id="PTHR30616">
    <property type="entry name" value="UNCHARACTERIZED PROTEIN YFIH"/>
    <property type="match status" value="1"/>
</dbReference>
<comment type="catalytic activity">
    <reaction evidence="1">
        <text>inosine + phosphate = alpha-D-ribose 1-phosphate + hypoxanthine</text>
        <dbReference type="Rhea" id="RHEA:27646"/>
        <dbReference type="ChEBI" id="CHEBI:17368"/>
        <dbReference type="ChEBI" id="CHEBI:17596"/>
        <dbReference type="ChEBI" id="CHEBI:43474"/>
        <dbReference type="ChEBI" id="CHEBI:57720"/>
        <dbReference type="EC" id="2.4.2.1"/>
    </reaction>
    <physiologicalReaction direction="left-to-right" evidence="1">
        <dbReference type="Rhea" id="RHEA:27647"/>
    </physiologicalReaction>
</comment>
<dbReference type="Proteomes" id="UP000280228">
    <property type="component" value="Chromosome"/>
</dbReference>
<evidence type="ECO:0000313" key="9">
    <source>
        <dbReference type="EMBL" id="AZQ92755.1"/>
    </source>
</evidence>
<dbReference type="SUPFAM" id="SSF64438">
    <property type="entry name" value="CNF1/YfiH-like putative cysteine hydrolases"/>
    <property type="match status" value="1"/>
</dbReference>
<dbReference type="PANTHER" id="PTHR30616:SF3">
    <property type="entry name" value="PURINE NUCLEOSIDE PHOSPHORYLASE"/>
    <property type="match status" value="1"/>
</dbReference>
<dbReference type="Gene3D" id="3.60.140.10">
    <property type="entry name" value="CNF1/YfiH-like putative cysteine hydrolases"/>
    <property type="match status" value="1"/>
</dbReference>
<evidence type="ECO:0000256" key="3">
    <source>
        <dbReference type="ARBA" id="ARBA00022679"/>
    </source>
</evidence>
<evidence type="ECO:0000256" key="5">
    <source>
        <dbReference type="ARBA" id="ARBA00022833"/>
    </source>
</evidence>
<dbReference type="GO" id="GO:0005507">
    <property type="term" value="F:copper ion binding"/>
    <property type="evidence" value="ECO:0007669"/>
    <property type="project" value="TreeGrafter"/>
</dbReference>
<comment type="catalytic activity">
    <reaction evidence="8">
        <text>S-methyl-5'-thioadenosine + phosphate = 5-(methylsulfanyl)-alpha-D-ribose 1-phosphate + adenine</text>
        <dbReference type="Rhea" id="RHEA:11852"/>
        <dbReference type="ChEBI" id="CHEBI:16708"/>
        <dbReference type="ChEBI" id="CHEBI:17509"/>
        <dbReference type="ChEBI" id="CHEBI:43474"/>
        <dbReference type="ChEBI" id="CHEBI:58533"/>
        <dbReference type="EC" id="2.4.2.28"/>
    </reaction>
    <physiologicalReaction direction="left-to-right" evidence="8">
        <dbReference type="Rhea" id="RHEA:11853"/>
    </physiologicalReaction>
</comment>
<gene>
    <name evidence="9" type="ORF">EJK53_1177</name>
</gene>
<dbReference type="InterPro" id="IPR038371">
    <property type="entry name" value="Cu_polyphenol_OxRdtase_sf"/>
</dbReference>
<protein>
    <submittedName>
        <fullName evidence="9">Multi-copper polyphenol oxidoreductase laccase family protein</fullName>
    </submittedName>
</protein>
<name>A0A3Q9GCE1_MORCA</name>
<organism evidence="9 10">
    <name type="scientific">Moraxella catarrhalis</name>
    <name type="common">Branhamella catarrhalis</name>
    <dbReference type="NCBI Taxonomy" id="480"/>
    <lineage>
        <taxon>Bacteria</taxon>
        <taxon>Pseudomonadati</taxon>
        <taxon>Pseudomonadota</taxon>
        <taxon>Gammaproteobacteria</taxon>
        <taxon>Moraxellales</taxon>
        <taxon>Moraxellaceae</taxon>
        <taxon>Moraxella</taxon>
    </lineage>
</organism>
<dbReference type="InterPro" id="IPR011324">
    <property type="entry name" value="Cytotoxic_necrot_fac-like_cat"/>
</dbReference>
<keyword evidence="3" id="KW-0808">Transferase</keyword>
<dbReference type="EMBL" id="CP034662">
    <property type="protein sequence ID" value="AZQ92755.1"/>
    <property type="molecule type" value="Genomic_DNA"/>
</dbReference>
<evidence type="ECO:0000313" key="10">
    <source>
        <dbReference type="Proteomes" id="UP000280228"/>
    </source>
</evidence>
<keyword evidence="4" id="KW-0479">Metal-binding</keyword>
<dbReference type="AlphaFoldDB" id="A0A3Q9GCE1"/>
<reference evidence="9 10" key="1">
    <citation type="submission" date="2018-12" db="EMBL/GenBank/DDBJ databases">
        <title>Persistence of Moraxella catarrhalis in Chronic Obstructive Pulmonary Disease and Regulation of the Hag/MID Adhesin.</title>
        <authorList>
            <person name="Murphy T."/>
            <person name="Zhao X."/>
            <person name="Vyas G."/>
            <person name="Aluvathingal J."/>
            <person name="Nadendla S."/>
            <person name="Tallon L."/>
            <person name="Tettelin H."/>
        </authorList>
    </citation>
    <scope>NUCLEOTIDE SEQUENCE [LARGE SCALE GENOMIC DNA]</scope>
    <source>
        <strain evidence="9 10">46P58B1</strain>
    </source>
</reference>
<evidence type="ECO:0000256" key="7">
    <source>
        <dbReference type="ARBA" id="ARBA00048968"/>
    </source>
</evidence>
<keyword evidence="5" id="KW-0862">Zinc</keyword>
<evidence type="ECO:0000256" key="8">
    <source>
        <dbReference type="ARBA" id="ARBA00049893"/>
    </source>
</evidence>
<dbReference type="CDD" id="cd16833">
    <property type="entry name" value="YfiH"/>
    <property type="match status" value="1"/>
</dbReference>
<accession>A0A3Q9GCE1</accession>
<dbReference type="InterPro" id="IPR003730">
    <property type="entry name" value="Cu_polyphenol_OxRdtase"/>
</dbReference>
<evidence type="ECO:0000256" key="6">
    <source>
        <dbReference type="ARBA" id="ARBA00047989"/>
    </source>
</evidence>
<sequence length="279" mass="31098">MIPNENMTLPLDILYQNDDVLVIQTHTGVSDKADRLIGHDDNQLALYGKFNMALHVNDMPSWVLNRRARLLAWLYEQAGANQIHWLNQVHGNVVIDVDQPRSQSLSLADALITQRAKTALAIMTADCVPIAIFEKNGSTVACIHAGWQGLANGVIAKTVALMPTSYKLFAVIGACISLPAYEVDQHLAEHIIDEVVTNKLVLLDRQVLFDMLIKPSHNSDKAYLDIKSLAQLQLEKFGITVLNDAVPCSYLSPKYYSYRLQTHTNRPAIGRMAMLIIKK</sequence>
<comment type="catalytic activity">
    <reaction evidence="7">
        <text>adenosine + phosphate = alpha-D-ribose 1-phosphate + adenine</text>
        <dbReference type="Rhea" id="RHEA:27642"/>
        <dbReference type="ChEBI" id="CHEBI:16335"/>
        <dbReference type="ChEBI" id="CHEBI:16708"/>
        <dbReference type="ChEBI" id="CHEBI:43474"/>
        <dbReference type="ChEBI" id="CHEBI:57720"/>
        <dbReference type="EC" id="2.4.2.1"/>
    </reaction>
    <physiologicalReaction direction="left-to-right" evidence="7">
        <dbReference type="Rhea" id="RHEA:27643"/>
    </physiologicalReaction>
</comment>
<evidence type="ECO:0000256" key="1">
    <source>
        <dbReference type="ARBA" id="ARBA00000553"/>
    </source>
</evidence>